<dbReference type="RefSeq" id="WP_273630317.1">
    <property type="nucleotide sequence ID" value="NZ_CP117167.1"/>
</dbReference>
<evidence type="ECO:0000313" key="5">
    <source>
        <dbReference type="Proteomes" id="UP001216139"/>
    </source>
</evidence>
<dbReference type="Proteomes" id="UP001216139">
    <property type="component" value="Chromosome"/>
</dbReference>
<keyword evidence="2" id="KW-1133">Transmembrane helix</keyword>
<feature type="domain" description="Signal transduction histidine kinase internal region" evidence="3">
    <location>
        <begin position="179"/>
        <end position="257"/>
    </location>
</feature>
<evidence type="ECO:0000313" key="4">
    <source>
        <dbReference type="EMBL" id="WCT12080.1"/>
    </source>
</evidence>
<feature type="transmembrane region" description="Helical" evidence="2">
    <location>
        <begin position="21"/>
        <end position="42"/>
    </location>
</feature>
<dbReference type="PANTHER" id="PTHR34220:SF7">
    <property type="entry name" value="SENSOR HISTIDINE KINASE YPDA"/>
    <property type="match status" value="1"/>
</dbReference>
<keyword evidence="4" id="KW-0418">Kinase</keyword>
<dbReference type="Pfam" id="PF06580">
    <property type="entry name" value="His_kinase"/>
    <property type="match status" value="1"/>
</dbReference>
<keyword evidence="1" id="KW-0175">Coiled coil</keyword>
<feature type="transmembrane region" description="Helical" evidence="2">
    <location>
        <begin position="123"/>
        <end position="143"/>
    </location>
</feature>
<organism evidence="4 5">
    <name type="scientific">Mucilaginibacter jinjuensis</name>
    <dbReference type="NCBI Taxonomy" id="1176721"/>
    <lineage>
        <taxon>Bacteria</taxon>
        <taxon>Pseudomonadati</taxon>
        <taxon>Bacteroidota</taxon>
        <taxon>Sphingobacteriia</taxon>
        <taxon>Sphingobacteriales</taxon>
        <taxon>Sphingobacteriaceae</taxon>
        <taxon>Mucilaginibacter</taxon>
    </lineage>
</organism>
<name>A0ABY7T6H2_9SPHI</name>
<evidence type="ECO:0000259" key="3">
    <source>
        <dbReference type="Pfam" id="PF06580"/>
    </source>
</evidence>
<evidence type="ECO:0000256" key="2">
    <source>
        <dbReference type="SAM" id="Phobius"/>
    </source>
</evidence>
<keyword evidence="2" id="KW-0812">Transmembrane</keyword>
<dbReference type="PANTHER" id="PTHR34220">
    <property type="entry name" value="SENSOR HISTIDINE KINASE YPDA"/>
    <property type="match status" value="1"/>
</dbReference>
<keyword evidence="2" id="KW-0472">Membrane</keyword>
<sequence>MGTGVGKLKNGRGVYSRTKIIYAHIIVWAIFIAYELSALYYIIPHFTSPLDIAIHYLLNIGLFYCNSLFLFPKAYKSKSILQLPLLAGIILEIVLYLVLLYSLDHFLALLKISTLPVRSTNSFIVTSTYRAFYMILISTGYWLGGYLLKSRIEIDVLIQKQLEDKNEQLELQKKIIVSENAFLKAQINPHFLFNSLNFVYNTIHKVSASAAEAVMLLSDITRYSLRKSDANGQMPIHEEIEQISNLIELNQLRFNGELQIKFELGLITPSFTIPPLLLVSFVENIFKYGKLNDPETPAVVSIKEADGVLQFRSKNVIQKRKGTEGYGVGLENTKLRLNNIFADRHRLDIATTENIYTVELDIQMSPC</sequence>
<accession>A0ABY7T6H2</accession>
<keyword evidence="4" id="KW-0808">Transferase</keyword>
<proteinExistence type="predicted"/>
<gene>
    <name evidence="4" type="ORF">PQO05_25440</name>
</gene>
<reference evidence="4 5" key="1">
    <citation type="submission" date="2023-02" db="EMBL/GenBank/DDBJ databases">
        <title>Genome sequence of Mucilaginibacter jinjuensis strain KACC 16571.</title>
        <authorList>
            <person name="Kim S."/>
            <person name="Heo J."/>
            <person name="Kwon S.-W."/>
        </authorList>
    </citation>
    <scope>NUCLEOTIDE SEQUENCE [LARGE SCALE GENOMIC DNA]</scope>
    <source>
        <strain evidence="4 5">KACC 16571</strain>
    </source>
</reference>
<feature type="transmembrane region" description="Helical" evidence="2">
    <location>
        <begin position="54"/>
        <end position="71"/>
    </location>
</feature>
<dbReference type="EMBL" id="CP117167">
    <property type="protein sequence ID" value="WCT12080.1"/>
    <property type="molecule type" value="Genomic_DNA"/>
</dbReference>
<dbReference type="GO" id="GO:0016301">
    <property type="term" value="F:kinase activity"/>
    <property type="evidence" value="ECO:0007669"/>
    <property type="project" value="UniProtKB-KW"/>
</dbReference>
<evidence type="ECO:0000256" key="1">
    <source>
        <dbReference type="SAM" id="Coils"/>
    </source>
</evidence>
<feature type="transmembrane region" description="Helical" evidence="2">
    <location>
        <begin position="83"/>
        <end position="103"/>
    </location>
</feature>
<dbReference type="InterPro" id="IPR050640">
    <property type="entry name" value="Bact_2-comp_sensor_kinase"/>
</dbReference>
<feature type="coiled-coil region" evidence="1">
    <location>
        <begin position="159"/>
        <end position="186"/>
    </location>
</feature>
<keyword evidence="5" id="KW-1185">Reference proteome</keyword>
<protein>
    <submittedName>
        <fullName evidence="4">Histidine kinase</fullName>
    </submittedName>
</protein>
<dbReference type="InterPro" id="IPR010559">
    <property type="entry name" value="Sig_transdc_His_kin_internal"/>
</dbReference>